<proteinExistence type="predicted"/>
<evidence type="ECO:0000313" key="2">
    <source>
        <dbReference type="EMBL" id="EEB11104.1"/>
    </source>
</evidence>
<dbReference type="PANTHER" id="PTHR22806:SF0">
    <property type="entry name" value="NUCLEOPORIN NUP37"/>
    <property type="match status" value="1"/>
</dbReference>
<dbReference type="HOGENOM" id="CLU_074370_0_0_1"/>
<dbReference type="FunCoup" id="E0VCJ8">
    <property type="interactions" value="652"/>
</dbReference>
<dbReference type="RefSeq" id="XP_002423842.1">
    <property type="nucleotide sequence ID" value="XM_002423797.1"/>
</dbReference>
<evidence type="ECO:0000313" key="4">
    <source>
        <dbReference type="Proteomes" id="UP000009046"/>
    </source>
</evidence>
<dbReference type="VEuPathDB" id="VectorBase:PHUM088070"/>
<dbReference type="PROSITE" id="PS50082">
    <property type="entry name" value="WD_REPEATS_2"/>
    <property type="match status" value="1"/>
</dbReference>
<dbReference type="Proteomes" id="UP000009046">
    <property type="component" value="Unassembled WGS sequence"/>
</dbReference>
<dbReference type="PANTHER" id="PTHR22806">
    <property type="entry name" value="NUCLEOPORIN NUP37 P37 -RELATED"/>
    <property type="match status" value="1"/>
</dbReference>
<organism>
    <name type="scientific">Pediculus humanus subsp. corporis</name>
    <name type="common">Body louse</name>
    <dbReference type="NCBI Taxonomy" id="121224"/>
    <lineage>
        <taxon>Eukaryota</taxon>
        <taxon>Metazoa</taxon>
        <taxon>Ecdysozoa</taxon>
        <taxon>Arthropoda</taxon>
        <taxon>Hexapoda</taxon>
        <taxon>Insecta</taxon>
        <taxon>Pterygota</taxon>
        <taxon>Neoptera</taxon>
        <taxon>Paraneoptera</taxon>
        <taxon>Psocodea</taxon>
        <taxon>Troctomorpha</taxon>
        <taxon>Phthiraptera</taxon>
        <taxon>Anoplura</taxon>
        <taxon>Pediculidae</taxon>
        <taxon>Pediculus</taxon>
    </lineage>
</organism>
<dbReference type="InterPro" id="IPR037626">
    <property type="entry name" value="NUP37"/>
</dbReference>
<name>E0VCJ8_PEDHC</name>
<dbReference type="GO" id="GO:0031080">
    <property type="term" value="C:nuclear pore outer ring"/>
    <property type="evidence" value="ECO:0007669"/>
    <property type="project" value="InterPro"/>
</dbReference>
<dbReference type="OrthoDB" id="340259at2759"/>
<keyword evidence="1" id="KW-0853">WD repeat</keyword>
<dbReference type="PROSITE" id="PS50294">
    <property type="entry name" value="WD_REPEATS_REGION"/>
    <property type="match status" value="1"/>
</dbReference>
<dbReference type="STRING" id="121224.E0VCJ8"/>
<dbReference type="SUPFAM" id="SSF50978">
    <property type="entry name" value="WD40 repeat-like"/>
    <property type="match status" value="1"/>
</dbReference>
<feature type="repeat" description="WD" evidence="1">
    <location>
        <begin position="115"/>
        <end position="149"/>
    </location>
</feature>
<dbReference type="KEGG" id="phu:Phum_PHUM088070"/>
<dbReference type="CTD" id="8231665"/>
<gene>
    <name evidence="3" type="primary">8231665</name>
    <name evidence="2" type="ORF">Phum_PHUM088070</name>
</gene>
<dbReference type="Gene3D" id="2.130.10.10">
    <property type="entry name" value="YVTN repeat-like/Quinoprotein amine dehydrogenase"/>
    <property type="match status" value="1"/>
</dbReference>
<protein>
    <submittedName>
        <fullName evidence="2 3">Nucleoporin Nup37, putative</fullName>
    </submittedName>
</protein>
<dbReference type="AlphaFoldDB" id="E0VCJ8"/>
<dbReference type="InterPro" id="IPR001680">
    <property type="entry name" value="WD40_rpt"/>
</dbReference>
<dbReference type="InterPro" id="IPR036322">
    <property type="entry name" value="WD40_repeat_dom_sf"/>
</dbReference>
<dbReference type="eggNOG" id="KOG0266">
    <property type="taxonomic scope" value="Eukaryota"/>
</dbReference>
<evidence type="ECO:0000256" key="1">
    <source>
        <dbReference type="PROSITE-ProRule" id="PRU00221"/>
    </source>
</evidence>
<accession>E0VCJ8</accession>
<dbReference type="EMBL" id="DS235053">
    <property type="protein sequence ID" value="EEB11104.1"/>
    <property type="molecule type" value="Genomic_DNA"/>
</dbReference>
<reference evidence="2" key="2">
    <citation type="submission" date="2007-04" db="EMBL/GenBank/DDBJ databases">
        <title>The genome of the human body louse.</title>
        <authorList>
            <consortium name="The Human Body Louse Genome Consortium"/>
            <person name="Kirkness E."/>
            <person name="Walenz B."/>
            <person name="Hass B."/>
            <person name="Bruggner R."/>
            <person name="Strausberg R."/>
        </authorList>
    </citation>
    <scope>NUCLEOTIDE SEQUENCE</scope>
    <source>
        <strain evidence="2">USDA</strain>
    </source>
</reference>
<dbReference type="GeneID" id="8231665"/>
<dbReference type="SMART" id="SM00320">
    <property type="entry name" value="WD40"/>
    <property type="match status" value="4"/>
</dbReference>
<dbReference type="EMBL" id="AAZO01001049">
    <property type="status" value="NOT_ANNOTATED_CDS"/>
    <property type="molecule type" value="Genomic_DNA"/>
</dbReference>
<sequence>MSVPFYELDFNEKIEYVSLSIYEWSQNLICIAFKNKIVVGIIKFQEEFEDIEHEVEFEPVEEFYHGQKVNAISWNSNTSLLKIPKTIEICVASSDNSLRVFSSDVSTRHHSRKEIQGHMDYINDCAFDLEGDYLASVSDDLTCKLWSVNHQFQLLKTFSLSSPGMCLTWRHEDPGKLLVGEKAGIIRLYNVLTLTPLSCIMSGIVPLTGISMSCQSKVIVILASGELIATDFNVALQTTDSKVVHPGGGYKIQCSPSNENYVATVGRPGNTLKITNIKSKQTLVTANLEVFAGFSWHNRLPCLCVGNNSKLSIFKILPK</sequence>
<reference evidence="2" key="1">
    <citation type="submission" date="2007-04" db="EMBL/GenBank/DDBJ databases">
        <title>Annotation of Pediculus humanus corporis strain USDA.</title>
        <authorList>
            <person name="Kirkness E."/>
            <person name="Hannick L."/>
            <person name="Hass B."/>
            <person name="Bruggner R."/>
            <person name="Lawson D."/>
            <person name="Bidwell S."/>
            <person name="Joardar V."/>
            <person name="Caler E."/>
            <person name="Walenz B."/>
            <person name="Inman J."/>
            <person name="Schobel S."/>
            <person name="Galinsky K."/>
            <person name="Amedeo P."/>
            <person name="Strausberg R."/>
        </authorList>
    </citation>
    <scope>NUCLEOTIDE SEQUENCE</scope>
    <source>
        <strain evidence="2">USDA</strain>
    </source>
</reference>
<dbReference type="Pfam" id="PF00400">
    <property type="entry name" value="WD40"/>
    <property type="match status" value="2"/>
</dbReference>
<dbReference type="EnsemblMetazoa" id="PHUM088070-RA">
    <property type="protein sequence ID" value="PHUM088070-PA"/>
    <property type="gene ID" value="PHUM088070"/>
</dbReference>
<keyword evidence="4" id="KW-1185">Reference proteome</keyword>
<reference evidence="3" key="3">
    <citation type="submission" date="2020-05" db="UniProtKB">
        <authorList>
            <consortium name="EnsemblMetazoa"/>
        </authorList>
    </citation>
    <scope>IDENTIFICATION</scope>
    <source>
        <strain evidence="3">USDA</strain>
    </source>
</reference>
<evidence type="ECO:0000313" key="3">
    <source>
        <dbReference type="EnsemblMetazoa" id="PHUM088070-PA"/>
    </source>
</evidence>
<dbReference type="InParanoid" id="E0VCJ8"/>
<dbReference type="OMA" id="FWKVQIK"/>
<dbReference type="InterPro" id="IPR015943">
    <property type="entry name" value="WD40/YVTN_repeat-like_dom_sf"/>
</dbReference>